<evidence type="ECO:0000256" key="2">
    <source>
        <dbReference type="ARBA" id="ARBA00022448"/>
    </source>
</evidence>
<feature type="transmembrane region" description="Helical" evidence="8">
    <location>
        <begin position="414"/>
        <end position="433"/>
    </location>
</feature>
<accession>A0ABV9Q6T2</accession>
<reference evidence="11" key="1">
    <citation type="journal article" date="2019" name="Int. J. Syst. Evol. Microbiol.">
        <title>The Global Catalogue of Microorganisms (GCM) 10K type strain sequencing project: providing services to taxonomists for standard genome sequencing and annotation.</title>
        <authorList>
            <consortium name="The Broad Institute Genomics Platform"/>
            <consortium name="The Broad Institute Genome Sequencing Center for Infectious Disease"/>
            <person name="Wu L."/>
            <person name="Ma J."/>
        </authorList>
    </citation>
    <scope>NUCLEOTIDE SEQUENCE [LARGE SCALE GENOMIC DNA]</scope>
    <source>
        <strain evidence="11">WYCCWR 12678</strain>
    </source>
</reference>
<feature type="transmembrane region" description="Helical" evidence="8">
    <location>
        <begin position="168"/>
        <end position="188"/>
    </location>
</feature>
<protein>
    <submittedName>
        <fullName evidence="10">Amino acid permease</fullName>
    </submittedName>
</protein>
<sequence>MSMVERERGLQETTSEGLNRSLSNRQIQMLAIGGVIGVGLFYGASTAVRLAGPGVLVAFIITGILAAIVMRALGEMTVEKPVAGSFSHYAGELLGHQMGFLTSGMWWFYWVATVMSELAAIGKLVQYWYPSFPAWIPGLIALILFTLSNLLAVKIFGEIEYWFALLKILAIVVFMIFGGLIILTGIFNNGEVVGITNLWVNGGFVPNGWLGVFAVISLVVQAYSGIETLAVEAGESHNPANSMRKAFRSVTMRILVFYIGSILIMLCVFPWNYLIQSATSPYVLLFTKIGIPVAAGLVNLIIILSALSSCNTGVYGGSRMLFSMSHKGLYSPQFTKLNRNQVPHIAVWATAAMISIGIVITYLAPDNVYVWITSASAFASLFTWGVILVCELVFRRRCLKEKKTLQFPVPFWPVLPVIGLLLLIGAMVAIATSPLTKESVYSGLAWLILLMVYYQVRVKERVKSTDWNQLGTNQAAIPNKVEP</sequence>
<dbReference type="Proteomes" id="UP001596002">
    <property type="component" value="Unassembled WGS sequence"/>
</dbReference>
<feature type="transmembrane region" description="Helical" evidence="8">
    <location>
        <begin position="135"/>
        <end position="156"/>
    </location>
</feature>
<evidence type="ECO:0000313" key="11">
    <source>
        <dbReference type="Proteomes" id="UP001596002"/>
    </source>
</evidence>
<dbReference type="Pfam" id="PF00324">
    <property type="entry name" value="AA_permease"/>
    <property type="match status" value="1"/>
</dbReference>
<feature type="transmembrane region" description="Helical" evidence="8">
    <location>
        <begin position="370"/>
        <end position="394"/>
    </location>
</feature>
<dbReference type="EMBL" id="JBHSHC010000142">
    <property type="protein sequence ID" value="MFC4769755.1"/>
    <property type="molecule type" value="Genomic_DNA"/>
</dbReference>
<feature type="transmembrane region" description="Helical" evidence="8">
    <location>
        <begin position="50"/>
        <end position="70"/>
    </location>
</feature>
<evidence type="ECO:0000256" key="7">
    <source>
        <dbReference type="ARBA" id="ARBA00023136"/>
    </source>
</evidence>
<evidence type="ECO:0000256" key="3">
    <source>
        <dbReference type="ARBA" id="ARBA00022475"/>
    </source>
</evidence>
<keyword evidence="6 8" id="KW-1133">Transmembrane helix</keyword>
<keyword evidence="7 8" id="KW-0472">Membrane</keyword>
<evidence type="ECO:0000256" key="5">
    <source>
        <dbReference type="ARBA" id="ARBA00022970"/>
    </source>
</evidence>
<dbReference type="PANTHER" id="PTHR43495">
    <property type="entry name" value="GABA PERMEASE"/>
    <property type="match status" value="1"/>
</dbReference>
<keyword evidence="11" id="KW-1185">Reference proteome</keyword>
<gene>
    <name evidence="10" type="ORF">ACFO8Q_20800</name>
</gene>
<evidence type="ECO:0000313" key="10">
    <source>
        <dbReference type="EMBL" id="MFC4769755.1"/>
    </source>
</evidence>
<comment type="caution">
    <text evidence="10">The sequence shown here is derived from an EMBL/GenBank/DDBJ whole genome shotgun (WGS) entry which is preliminary data.</text>
</comment>
<feature type="transmembrane region" description="Helical" evidence="8">
    <location>
        <begin position="27"/>
        <end position="44"/>
    </location>
</feature>
<feature type="transmembrane region" description="Helical" evidence="8">
    <location>
        <begin position="252"/>
        <end position="273"/>
    </location>
</feature>
<organism evidence="10 11">
    <name type="scientific">Effusibacillus consociatus</name>
    <dbReference type="NCBI Taxonomy" id="1117041"/>
    <lineage>
        <taxon>Bacteria</taxon>
        <taxon>Bacillati</taxon>
        <taxon>Bacillota</taxon>
        <taxon>Bacilli</taxon>
        <taxon>Bacillales</taxon>
        <taxon>Alicyclobacillaceae</taxon>
        <taxon>Effusibacillus</taxon>
    </lineage>
</organism>
<feature type="transmembrane region" description="Helical" evidence="8">
    <location>
        <begin position="293"/>
        <end position="317"/>
    </location>
</feature>
<name>A0ABV9Q6T2_9BACL</name>
<evidence type="ECO:0000259" key="9">
    <source>
        <dbReference type="Pfam" id="PF00324"/>
    </source>
</evidence>
<dbReference type="RefSeq" id="WP_380028619.1">
    <property type="nucleotide sequence ID" value="NZ_JBHSHC010000142.1"/>
</dbReference>
<comment type="subcellular location">
    <subcellularLocation>
        <location evidence="1">Cell membrane</location>
        <topology evidence="1">Multi-pass membrane protein</topology>
    </subcellularLocation>
</comment>
<feature type="domain" description="Amino acid permease/ SLC12A" evidence="9">
    <location>
        <begin position="27"/>
        <end position="462"/>
    </location>
</feature>
<evidence type="ECO:0000256" key="4">
    <source>
        <dbReference type="ARBA" id="ARBA00022692"/>
    </source>
</evidence>
<feature type="transmembrane region" description="Helical" evidence="8">
    <location>
        <begin position="107"/>
        <end position="129"/>
    </location>
</feature>
<evidence type="ECO:0000256" key="1">
    <source>
        <dbReference type="ARBA" id="ARBA00004651"/>
    </source>
</evidence>
<proteinExistence type="predicted"/>
<feature type="transmembrane region" description="Helical" evidence="8">
    <location>
        <begin position="208"/>
        <end position="231"/>
    </location>
</feature>
<dbReference type="PANTHER" id="PTHR43495:SF6">
    <property type="entry name" value="THREONINE_SERINE TRANSPORTER YBXG-RELATED"/>
    <property type="match status" value="1"/>
</dbReference>
<keyword evidence="4 8" id="KW-0812">Transmembrane</keyword>
<keyword evidence="3" id="KW-1003">Cell membrane</keyword>
<feature type="transmembrane region" description="Helical" evidence="8">
    <location>
        <begin position="345"/>
        <end position="364"/>
    </location>
</feature>
<keyword evidence="2" id="KW-0813">Transport</keyword>
<feature type="transmembrane region" description="Helical" evidence="8">
    <location>
        <begin position="439"/>
        <end position="456"/>
    </location>
</feature>
<keyword evidence="5" id="KW-0029">Amino-acid transport</keyword>
<evidence type="ECO:0000256" key="8">
    <source>
        <dbReference type="SAM" id="Phobius"/>
    </source>
</evidence>
<dbReference type="InterPro" id="IPR004841">
    <property type="entry name" value="AA-permease/SLC12A_dom"/>
</dbReference>
<evidence type="ECO:0000256" key="6">
    <source>
        <dbReference type="ARBA" id="ARBA00022989"/>
    </source>
</evidence>
<dbReference type="Gene3D" id="1.20.1740.10">
    <property type="entry name" value="Amino acid/polyamine transporter I"/>
    <property type="match status" value="1"/>
</dbReference>
<dbReference type="PIRSF" id="PIRSF006060">
    <property type="entry name" value="AA_transporter"/>
    <property type="match status" value="1"/>
</dbReference>